<feature type="compositionally biased region" description="Low complexity" evidence="5">
    <location>
        <begin position="35"/>
        <end position="45"/>
    </location>
</feature>
<keyword evidence="8" id="KW-1185">Reference proteome</keyword>
<feature type="compositionally biased region" description="Basic and acidic residues" evidence="5">
    <location>
        <begin position="106"/>
        <end position="120"/>
    </location>
</feature>
<keyword evidence="2 6" id="KW-0812">Transmembrane</keyword>
<dbReference type="EMBL" id="VRMN01000002">
    <property type="protein sequence ID" value="KAA8496326.1"/>
    <property type="molecule type" value="Genomic_DNA"/>
</dbReference>
<organism evidence="7 8">
    <name type="scientific">Porphyridium purpureum</name>
    <name type="common">Red alga</name>
    <name type="synonym">Porphyridium cruentum</name>
    <dbReference type="NCBI Taxonomy" id="35688"/>
    <lineage>
        <taxon>Eukaryota</taxon>
        <taxon>Rhodophyta</taxon>
        <taxon>Bangiophyceae</taxon>
        <taxon>Porphyridiales</taxon>
        <taxon>Porphyridiaceae</taxon>
        <taxon>Porphyridium</taxon>
    </lineage>
</organism>
<feature type="compositionally biased region" description="Gly residues" evidence="5">
    <location>
        <begin position="24"/>
        <end position="34"/>
    </location>
</feature>
<comment type="subcellular location">
    <subcellularLocation>
        <location evidence="1">Membrane</location>
        <topology evidence="1">Multi-pass membrane protein</topology>
    </subcellularLocation>
</comment>
<dbReference type="InterPro" id="IPR023271">
    <property type="entry name" value="Aquaporin-like"/>
</dbReference>
<evidence type="ECO:0000256" key="5">
    <source>
        <dbReference type="SAM" id="MobiDB-lite"/>
    </source>
</evidence>
<sequence>MGMSGRQHKSSMVGRHAQVVPSGSGRGSGSGSGSASGSSSGLGASNRVKMERSAHVQCLPSGGPVLGGNVVKITGVPKNYFVENSDGDNDSDEGDDNKACTCHQKPNKDGDDTESAERDSLSEAMDGWVKFSCGVELFFGLVPVPYTATIDNDGNNVLIATVPRAAYVGEVDVKLKLDGRVIAMTKYNYESALLSAPDHGEPHMELNLPSKCVSILRHLRRLHLAQFVGAIVSDAICLLANNGPTAAFEARVNVIHGEPSSILSVQAYSEYFRKAGALVHFGAGVREGPGRHQSHAQMACRNRAVRGSLGIEIWGAAVLMFAILALTDKRNTALGQKEMAPFLSLA</sequence>
<evidence type="ECO:0000313" key="8">
    <source>
        <dbReference type="Proteomes" id="UP000324585"/>
    </source>
</evidence>
<feature type="compositionally biased region" description="Acidic residues" evidence="5">
    <location>
        <begin position="85"/>
        <end position="95"/>
    </location>
</feature>
<feature type="region of interest" description="Disordered" evidence="5">
    <location>
        <begin position="82"/>
        <end position="120"/>
    </location>
</feature>
<evidence type="ECO:0000313" key="7">
    <source>
        <dbReference type="EMBL" id="KAA8496326.1"/>
    </source>
</evidence>
<evidence type="ECO:0000256" key="3">
    <source>
        <dbReference type="ARBA" id="ARBA00022989"/>
    </source>
</evidence>
<comment type="caution">
    <text evidence="7">The sequence shown here is derived from an EMBL/GenBank/DDBJ whole genome shotgun (WGS) entry which is preliminary data.</text>
</comment>
<feature type="transmembrane region" description="Helical" evidence="6">
    <location>
        <begin position="307"/>
        <end position="327"/>
    </location>
</feature>
<dbReference type="Gene3D" id="1.20.1080.10">
    <property type="entry name" value="Glycerol uptake facilitator protein"/>
    <property type="match status" value="1"/>
</dbReference>
<proteinExistence type="predicted"/>
<reference evidence="8" key="1">
    <citation type="journal article" date="2019" name="Nat. Commun.">
        <title>Expansion of phycobilisome linker gene families in mesophilic red algae.</title>
        <authorList>
            <person name="Lee J."/>
            <person name="Kim D."/>
            <person name="Bhattacharya D."/>
            <person name="Yoon H.S."/>
        </authorList>
    </citation>
    <scope>NUCLEOTIDE SEQUENCE [LARGE SCALE GENOMIC DNA]</scope>
    <source>
        <strain evidence="8">CCMP 1328</strain>
    </source>
</reference>
<accession>A0A5J4YYD5</accession>
<dbReference type="GO" id="GO:0016020">
    <property type="term" value="C:membrane"/>
    <property type="evidence" value="ECO:0007669"/>
    <property type="project" value="UniProtKB-SubCell"/>
</dbReference>
<evidence type="ECO:0000256" key="6">
    <source>
        <dbReference type="SAM" id="Phobius"/>
    </source>
</evidence>
<gene>
    <name evidence="7" type="ORF">FVE85_0055</name>
</gene>
<keyword evidence="3 6" id="KW-1133">Transmembrane helix</keyword>
<name>A0A5J4YYD5_PORPP</name>
<dbReference type="Proteomes" id="UP000324585">
    <property type="component" value="Unassembled WGS sequence"/>
</dbReference>
<feature type="region of interest" description="Disordered" evidence="5">
    <location>
        <begin position="1"/>
        <end position="49"/>
    </location>
</feature>
<keyword evidence="4 6" id="KW-0472">Membrane</keyword>
<protein>
    <submittedName>
        <fullName evidence="7">Uncharacterized protein</fullName>
    </submittedName>
</protein>
<evidence type="ECO:0000256" key="2">
    <source>
        <dbReference type="ARBA" id="ARBA00022692"/>
    </source>
</evidence>
<evidence type="ECO:0000256" key="1">
    <source>
        <dbReference type="ARBA" id="ARBA00004141"/>
    </source>
</evidence>
<evidence type="ECO:0000256" key="4">
    <source>
        <dbReference type="ARBA" id="ARBA00023136"/>
    </source>
</evidence>
<dbReference type="AlphaFoldDB" id="A0A5J4YYD5"/>